<dbReference type="InterPro" id="IPR043128">
    <property type="entry name" value="Rev_trsase/Diguanyl_cyclase"/>
</dbReference>
<dbReference type="CDD" id="cd01949">
    <property type="entry name" value="GGDEF"/>
    <property type="match status" value="1"/>
</dbReference>
<dbReference type="AlphaFoldDB" id="A0A7G6W1F0"/>
<dbReference type="InterPro" id="IPR035919">
    <property type="entry name" value="EAL_sf"/>
</dbReference>
<sequence>MAFNDALTGLPNRARFLDLLTHQASARREHDSRFAVLMIDLDRFKHVNDTLGHPVGDQLLRKVADRLTSIMRAGDILSRLGGDEFAVVLVDADPSAADQLAQGIVENICELPFLLDGQVVYIGASVGIACSCNDGDEPDELIRKADLALYAAKADGKGRLRRYDAALNAASMERRVLEGGLRQALTNSELELFYQPLVDTQTGRITSAEALVRWHHPERGMIPPADFISLAEDTGLILPLGDWVIRTACLEAASWPDDMSVAVNLSPVQFREPGLAASIETALLASGLQPDRLELEITEGVLLSEEDQTLATLTRLKAQGVRISMDDFGTGYSSLSYLRRFPFDKIKIDQSFVRQAPEDKECAAIVRAIITMGKCLGITTTVEGVETQEQHAFSIAEGCDNVQGYHISRPLPAASFAAFRQTWKTDRRLRTAA</sequence>
<evidence type="ECO:0000313" key="5">
    <source>
        <dbReference type="Proteomes" id="UP000515297"/>
    </source>
</evidence>
<dbReference type="NCBIfam" id="TIGR00254">
    <property type="entry name" value="GGDEF"/>
    <property type="match status" value="1"/>
</dbReference>
<dbReference type="FunFam" id="3.20.20.450:FF:000001">
    <property type="entry name" value="Cyclic di-GMP phosphodiesterase yahA"/>
    <property type="match status" value="1"/>
</dbReference>
<dbReference type="CDD" id="cd01948">
    <property type="entry name" value="EAL"/>
    <property type="match status" value="1"/>
</dbReference>
<evidence type="ECO:0000256" key="1">
    <source>
        <dbReference type="ARBA" id="ARBA00051114"/>
    </source>
</evidence>
<geneLocation type="plasmid" evidence="4 5">
    <name>plas2</name>
</geneLocation>
<evidence type="ECO:0000313" key="4">
    <source>
        <dbReference type="EMBL" id="QNE07815.1"/>
    </source>
</evidence>
<feature type="domain" description="EAL" evidence="2">
    <location>
        <begin position="174"/>
        <end position="424"/>
    </location>
</feature>
<protein>
    <submittedName>
        <fullName evidence="4">EAL domain-containing protein</fullName>
    </submittedName>
</protein>
<dbReference type="SUPFAM" id="SSF55073">
    <property type="entry name" value="Nucleotide cyclase"/>
    <property type="match status" value="1"/>
</dbReference>
<dbReference type="Proteomes" id="UP000515297">
    <property type="component" value="Plasmid plas2"/>
</dbReference>
<dbReference type="PROSITE" id="PS50883">
    <property type="entry name" value="EAL"/>
    <property type="match status" value="1"/>
</dbReference>
<keyword evidence="4" id="KW-0614">Plasmid</keyword>
<dbReference type="FunFam" id="3.30.70.270:FF:000001">
    <property type="entry name" value="Diguanylate cyclase domain protein"/>
    <property type="match status" value="1"/>
</dbReference>
<dbReference type="InterPro" id="IPR029787">
    <property type="entry name" value="Nucleotide_cyclase"/>
</dbReference>
<dbReference type="Pfam" id="PF00990">
    <property type="entry name" value="GGDEF"/>
    <property type="match status" value="1"/>
</dbReference>
<gene>
    <name evidence="4" type="ORF">H4O24_19605</name>
</gene>
<name>A0A7G6W1F0_9SPHN</name>
<dbReference type="PROSITE" id="PS50887">
    <property type="entry name" value="GGDEF"/>
    <property type="match status" value="1"/>
</dbReference>
<dbReference type="PANTHER" id="PTHR44757:SF2">
    <property type="entry name" value="BIOFILM ARCHITECTURE MAINTENANCE PROTEIN MBAA"/>
    <property type="match status" value="1"/>
</dbReference>
<proteinExistence type="predicted"/>
<reference evidence="4 5" key="1">
    <citation type="submission" date="2020-08" db="EMBL/GenBank/DDBJ databases">
        <authorList>
            <person name="Liu G."/>
            <person name="Sun C."/>
        </authorList>
    </citation>
    <scope>NUCLEOTIDE SEQUENCE [LARGE SCALE GENOMIC DNA]</scope>
    <source>
        <strain evidence="4 5">OT19</strain>
        <plasmid evidence="4 5">plas2</plasmid>
    </source>
</reference>
<comment type="catalytic activity">
    <reaction evidence="1">
        <text>3',3'-c-di-GMP + H2O = 5'-phosphoguanylyl(3'-&gt;5')guanosine + H(+)</text>
        <dbReference type="Rhea" id="RHEA:24902"/>
        <dbReference type="ChEBI" id="CHEBI:15377"/>
        <dbReference type="ChEBI" id="CHEBI:15378"/>
        <dbReference type="ChEBI" id="CHEBI:58754"/>
        <dbReference type="ChEBI" id="CHEBI:58805"/>
        <dbReference type="EC" id="3.1.4.52"/>
    </reaction>
    <physiologicalReaction direction="left-to-right" evidence="1">
        <dbReference type="Rhea" id="RHEA:24903"/>
    </physiologicalReaction>
</comment>
<accession>A0A7G6W1F0</accession>
<dbReference type="InterPro" id="IPR000160">
    <property type="entry name" value="GGDEF_dom"/>
</dbReference>
<dbReference type="Gene3D" id="3.20.20.450">
    <property type="entry name" value="EAL domain"/>
    <property type="match status" value="1"/>
</dbReference>
<dbReference type="SMART" id="SM00267">
    <property type="entry name" value="GGDEF"/>
    <property type="match status" value="1"/>
</dbReference>
<dbReference type="Gene3D" id="3.30.70.270">
    <property type="match status" value="1"/>
</dbReference>
<dbReference type="GO" id="GO:0071732">
    <property type="term" value="P:cellular response to nitric oxide"/>
    <property type="evidence" value="ECO:0007669"/>
    <property type="project" value="UniProtKB-ARBA"/>
</dbReference>
<evidence type="ECO:0000259" key="3">
    <source>
        <dbReference type="PROSITE" id="PS50887"/>
    </source>
</evidence>
<dbReference type="Pfam" id="PF00563">
    <property type="entry name" value="EAL"/>
    <property type="match status" value="1"/>
</dbReference>
<evidence type="ECO:0000259" key="2">
    <source>
        <dbReference type="PROSITE" id="PS50883"/>
    </source>
</evidence>
<organism evidence="4 5">
    <name type="scientific">Croceicoccus marinus</name>
    <dbReference type="NCBI Taxonomy" id="450378"/>
    <lineage>
        <taxon>Bacteria</taxon>
        <taxon>Pseudomonadati</taxon>
        <taxon>Pseudomonadota</taxon>
        <taxon>Alphaproteobacteria</taxon>
        <taxon>Sphingomonadales</taxon>
        <taxon>Erythrobacteraceae</taxon>
        <taxon>Croceicoccus</taxon>
    </lineage>
</organism>
<dbReference type="InterPro" id="IPR052155">
    <property type="entry name" value="Biofilm_reg_signaling"/>
</dbReference>
<feature type="domain" description="GGDEF" evidence="3">
    <location>
        <begin position="32"/>
        <end position="165"/>
    </location>
</feature>
<dbReference type="EMBL" id="CP060054">
    <property type="protein sequence ID" value="QNE07815.1"/>
    <property type="molecule type" value="Genomic_DNA"/>
</dbReference>
<dbReference type="SMART" id="SM00052">
    <property type="entry name" value="EAL"/>
    <property type="match status" value="1"/>
</dbReference>
<dbReference type="InterPro" id="IPR001633">
    <property type="entry name" value="EAL_dom"/>
</dbReference>
<dbReference type="GO" id="GO:0071111">
    <property type="term" value="F:cyclic-guanylate-specific phosphodiesterase activity"/>
    <property type="evidence" value="ECO:0007669"/>
    <property type="project" value="UniProtKB-EC"/>
</dbReference>
<dbReference type="SUPFAM" id="SSF141868">
    <property type="entry name" value="EAL domain-like"/>
    <property type="match status" value="1"/>
</dbReference>
<dbReference type="PANTHER" id="PTHR44757">
    <property type="entry name" value="DIGUANYLATE CYCLASE DGCP"/>
    <property type="match status" value="1"/>
</dbReference>